<dbReference type="AlphaFoldDB" id="A0AAN9B120"/>
<evidence type="ECO:0000259" key="2">
    <source>
        <dbReference type="PROSITE" id="PS51718"/>
    </source>
</evidence>
<dbReference type="PANTHER" id="PTHR43681:SF1">
    <property type="entry name" value="SARCALUMENIN"/>
    <property type="match status" value="1"/>
</dbReference>
<dbReference type="SUPFAM" id="SSF52540">
    <property type="entry name" value="P-loop containing nucleoside triphosphate hydrolases"/>
    <property type="match status" value="1"/>
</dbReference>
<dbReference type="GO" id="GO:0005525">
    <property type="term" value="F:GTP binding"/>
    <property type="evidence" value="ECO:0007669"/>
    <property type="project" value="InterPro"/>
</dbReference>
<dbReference type="InterPro" id="IPR051943">
    <property type="entry name" value="TRAFAC_Dynamin-like_GTPase"/>
</dbReference>
<feature type="signal peptide" evidence="1">
    <location>
        <begin position="1"/>
        <end position="22"/>
    </location>
</feature>
<comment type="caution">
    <text evidence="3">The sequence shown here is derived from an EMBL/GenBank/DDBJ whole genome shotgun (WGS) entry which is preliminary data.</text>
</comment>
<dbReference type="InterPro" id="IPR045063">
    <property type="entry name" value="Dynamin_N"/>
</dbReference>
<dbReference type="EMBL" id="JBAMIC010000013">
    <property type="protein sequence ID" value="KAK7096651.1"/>
    <property type="molecule type" value="Genomic_DNA"/>
</dbReference>
<accession>A0AAN9B120</accession>
<dbReference type="InterPro" id="IPR030381">
    <property type="entry name" value="G_DYNAMIN_dom"/>
</dbReference>
<keyword evidence="4" id="KW-1185">Reference proteome</keyword>
<sequence length="474" mass="54005">MAACLLRRILPFVLWGTAVVLCADQHAPSSRDLRAEEIQTKHSVIKRVLNLDENVTGGNVSEAAQQRLLQIYREDIHPLDEAYHFADLNRDAISEGEIFAKPMILFLGPWSTGKSTMINYLLGTDKDSPSKLRTGAEPTTSDFTVLTHGPNHRIIKGIQLVSDKTKHYSPLQKFGLDFLERFQGVELPSPLLERVTLVDTPGIIENKKQQTRGYPFNDVCQWFIDRAQLIFLIFDPTKLDIGSELEVLFKQLKGHEAKLRLILNKADTVTPQELMRVYGALFWSLAPLVHEVEPPRVYIGSMWSQPYRPGTMHSVFRDEEISLLSDMHQIIRYQLEHKIAATRRHAFLVRLHALTVDCYLNAYNNNRGIVFGDNSQLWRDIVADPKKYGIFNKLRQHSDISVHDLPTAQMYQDFFYLNNLSNFKSLSEFCSFWSGQCAMDRLVKAINNGLPNLLTDLRSGNVTTGQCSRDSGKC</sequence>
<protein>
    <recommendedName>
        <fullName evidence="2">Dynamin-type G domain-containing protein</fullName>
    </recommendedName>
</protein>
<name>A0AAN9B120_9CAEN</name>
<dbReference type="InterPro" id="IPR027417">
    <property type="entry name" value="P-loop_NTPase"/>
</dbReference>
<evidence type="ECO:0000256" key="1">
    <source>
        <dbReference type="SAM" id="SignalP"/>
    </source>
</evidence>
<dbReference type="Gene3D" id="1.10.268.20">
    <property type="match status" value="1"/>
</dbReference>
<dbReference type="CDD" id="cd09913">
    <property type="entry name" value="EHD"/>
    <property type="match status" value="1"/>
</dbReference>
<proteinExistence type="predicted"/>
<dbReference type="PANTHER" id="PTHR43681">
    <property type="entry name" value="TRANSMEMBRANE GTPASE FZO"/>
    <property type="match status" value="1"/>
</dbReference>
<evidence type="ECO:0000313" key="4">
    <source>
        <dbReference type="Proteomes" id="UP001374579"/>
    </source>
</evidence>
<dbReference type="Proteomes" id="UP001374579">
    <property type="component" value="Unassembled WGS sequence"/>
</dbReference>
<reference evidence="3 4" key="1">
    <citation type="submission" date="2024-02" db="EMBL/GenBank/DDBJ databases">
        <title>Chromosome-scale genome assembly of the rough periwinkle Littorina saxatilis.</title>
        <authorList>
            <person name="De Jode A."/>
            <person name="Faria R."/>
            <person name="Formenti G."/>
            <person name="Sims Y."/>
            <person name="Smith T.P."/>
            <person name="Tracey A."/>
            <person name="Wood J.M.D."/>
            <person name="Zagrodzka Z.B."/>
            <person name="Johannesson K."/>
            <person name="Butlin R.K."/>
            <person name="Leder E.H."/>
        </authorList>
    </citation>
    <scope>NUCLEOTIDE SEQUENCE [LARGE SCALE GENOMIC DNA]</scope>
    <source>
        <strain evidence="3">Snail1</strain>
        <tissue evidence="3">Muscle</tissue>
    </source>
</reference>
<evidence type="ECO:0000313" key="3">
    <source>
        <dbReference type="EMBL" id="KAK7096651.1"/>
    </source>
</evidence>
<feature type="domain" description="Dynamin-type G" evidence="2">
    <location>
        <begin position="98"/>
        <end position="336"/>
    </location>
</feature>
<dbReference type="Gene3D" id="3.40.50.300">
    <property type="entry name" value="P-loop containing nucleotide triphosphate hydrolases"/>
    <property type="match status" value="1"/>
</dbReference>
<organism evidence="3 4">
    <name type="scientific">Littorina saxatilis</name>
    <dbReference type="NCBI Taxonomy" id="31220"/>
    <lineage>
        <taxon>Eukaryota</taxon>
        <taxon>Metazoa</taxon>
        <taxon>Spiralia</taxon>
        <taxon>Lophotrochozoa</taxon>
        <taxon>Mollusca</taxon>
        <taxon>Gastropoda</taxon>
        <taxon>Caenogastropoda</taxon>
        <taxon>Littorinimorpha</taxon>
        <taxon>Littorinoidea</taxon>
        <taxon>Littorinidae</taxon>
        <taxon>Littorina</taxon>
    </lineage>
</organism>
<gene>
    <name evidence="3" type="ORF">V1264_003732</name>
</gene>
<feature type="chain" id="PRO_5043052286" description="Dynamin-type G domain-containing protein" evidence="1">
    <location>
        <begin position="23"/>
        <end position="474"/>
    </location>
</feature>
<dbReference type="PROSITE" id="PS51718">
    <property type="entry name" value="G_DYNAMIN_2"/>
    <property type="match status" value="1"/>
</dbReference>
<dbReference type="Pfam" id="PF00350">
    <property type="entry name" value="Dynamin_N"/>
    <property type="match status" value="1"/>
</dbReference>
<keyword evidence="1" id="KW-0732">Signal</keyword>